<accession>S2Z384</accession>
<reference evidence="1 2" key="1">
    <citation type="submission" date="2013-05" db="EMBL/GenBank/DDBJ databases">
        <title>The Genome Sequence of Corynebacterium pyruviciproducens 1773O (ATCC BAA-1742).</title>
        <authorList>
            <consortium name="The Broad Institute Genomics Platform"/>
            <person name="Earl A."/>
            <person name="Ward D."/>
            <person name="Feldgarden M."/>
            <person name="Gevers D."/>
            <person name="Tong J."/>
            <person name="Walker B."/>
            <person name="Young S."/>
            <person name="Zeng Q."/>
            <person name="Gargeya S."/>
            <person name="Fitzgerald M."/>
            <person name="Haas B."/>
            <person name="Abouelleil A."/>
            <person name="Allen A.W."/>
            <person name="Alvarado L."/>
            <person name="Arachchi H.M."/>
            <person name="Berlin A.M."/>
            <person name="Chapman S.B."/>
            <person name="Gainer-Dewar J."/>
            <person name="Goldberg J."/>
            <person name="Griggs A."/>
            <person name="Gujja S."/>
            <person name="Hansen M."/>
            <person name="Howarth C."/>
            <person name="Imamovic A."/>
            <person name="Ireland A."/>
            <person name="Larimer J."/>
            <person name="McCowan C."/>
            <person name="Murphy C."/>
            <person name="Pearson M."/>
            <person name="Poon T.W."/>
            <person name="Priest M."/>
            <person name="Roberts A."/>
            <person name="Saif S."/>
            <person name="Shea T."/>
            <person name="Sisk P."/>
            <person name="Sykes S."/>
            <person name="Wortman J."/>
            <person name="Nusbaum C."/>
            <person name="Birren B."/>
        </authorList>
    </citation>
    <scope>NUCLEOTIDE SEQUENCE [LARGE SCALE GENOMIC DNA]</scope>
    <source>
        <strain evidence="1 2">ATCC BAA-1742</strain>
    </source>
</reference>
<dbReference type="Proteomes" id="UP000014408">
    <property type="component" value="Unassembled WGS sequence"/>
</dbReference>
<dbReference type="PATRIC" id="fig|1125779.3.peg.158"/>
<evidence type="ECO:0000313" key="1">
    <source>
        <dbReference type="EMBL" id="EPD70871.1"/>
    </source>
</evidence>
<dbReference type="EMBL" id="ATBY01000002">
    <property type="protein sequence ID" value="EPD70871.1"/>
    <property type="molecule type" value="Genomic_DNA"/>
</dbReference>
<protein>
    <submittedName>
        <fullName evidence="1">Uncharacterized protein</fullName>
    </submittedName>
</protein>
<comment type="caution">
    <text evidence="1">The sequence shown here is derived from an EMBL/GenBank/DDBJ whole genome shotgun (WGS) entry which is preliminary data.</text>
</comment>
<dbReference type="RefSeq" id="WP_016457090.1">
    <property type="nucleotide sequence ID" value="NZ_KE150446.1"/>
</dbReference>
<dbReference type="HOGENOM" id="CLU_174587_0_0_11"/>
<organism evidence="1 2">
    <name type="scientific">Corynebacterium pyruviciproducens ATCC BAA-1742</name>
    <dbReference type="NCBI Taxonomy" id="1125779"/>
    <lineage>
        <taxon>Bacteria</taxon>
        <taxon>Bacillati</taxon>
        <taxon>Actinomycetota</taxon>
        <taxon>Actinomycetes</taxon>
        <taxon>Mycobacteriales</taxon>
        <taxon>Corynebacteriaceae</taxon>
        <taxon>Corynebacterium</taxon>
    </lineage>
</organism>
<evidence type="ECO:0000313" key="2">
    <source>
        <dbReference type="Proteomes" id="UP000014408"/>
    </source>
</evidence>
<keyword evidence="2" id="KW-1185">Reference proteome</keyword>
<gene>
    <name evidence="1" type="ORF">HMPREF1219_00166</name>
</gene>
<proteinExistence type="predicted"/>
<dbReference type="STRING" id="1125779.HMPREF1219_00166"/>
<sequence>MLKHRDALEFDLLMMGLDLWDWWRTPPGRRLSTRRVLLIAEHLDRFGSHFWSEILDRDPMSHEQIILGGIFYALTESEHPLMTMREDARRERLREEKKARIRAAEKRRQAFFKAEGL</sequence>
<dbReference type="AlphaFoldDB" id="S2Z384"/>
<dbReference type="eggNOG" id="ENOG5031MYH">
    <property type="taxonomic scope" value="Bacteria"/>
</dbReference>
<name>S2Z384_9CORY</name>